<dbReference type="AlphaFoldDB" id="A0A9D1I044"/>
<comment type="caution">
    <text evidence="2">The sequence shown here is derived from an EMBL/GenBank/DDBJ whole genome shotgun (WGS) entry which is preliminary data.</text>
</comment>
<evidence type="ECO:0000313" key="3">
    <source>
        <dbReference type="Proteomes" id="UP000824078"/>
    </source>
</evidence>
<sequence length="68" mass="7693">MKHEDGSESLVWLVDGKEEPFVPVHGHAWMPARVDRSFSERADDEGDPSGQSMKDDDHTDDQPGLMWV</sequence>
<proteinExistence type="predicted"/>
<gene>
    <name evidence="2" type="ORF">IAD17_06165</name>
</gene>
<reference evidence="2" key="1">
    <citation type="submission" date="2020-10" db="EMBL/GenBank/DDBJ databases">
        <authorList>
            <person name="Gilroy R."/>
        </authorList>
    </citation>
    <scope>NUCLEOTIDE SEQUENCE</scope>
    <source>
        <strain evidence="2">ChiHjej12B11-29160</strain>
    </source>
</reference>
<reference evidence="2" key="2">
    <citation type="journal article" date="2021" name="PeerJ">
        <title>Extensive microbial diversity within the chicken gut microbiome revealed by metagenomics and culture.</title>
        <authorList>
            <person name="Gilroy R."/>
            <person name="Ravi A."/>
            <person name="Getino M."/>
            <person name="Pursley I."/>
            <person name="Horton D.L."/>
            <person name="Alikhan N.F."/>
            <person name="Baker D."/>
            <person name="Gharbi K."/>
            <person name="Hall N."/>
            <person name="Watson M."/>
            <person name="Adriaenssens E.M."/>
            <person name="Foster-Nyarko E."/>
            <person name="Jarju S."/>
            <person name="Secka A."/>
            <person name="Antonio M."/>
            <person name="Oren A."/>
            <person name="Chaudhuri R.R."/>
            <person name="La Ragione R."/>
            <person name="Hildebrand F."/>
            <person name="Pallen M.J."/>
        </authorList>
    </citation>
    <scope>NUCLEOTIDE SEQUENCE</scope>
    <source>
        <strain evidence="2">ChiHjej12B11-29160</strain>
    </source>
</reference>
<dbReference type="EMBL" id="DVMQ01000017">
    <property type="protein sequence ID" value="HIU24490.1"/>
    <property type="molecule type" value="Genomic_DNA"/>
</dbReference>
<feature type="region of interest" description="Disordered" evidence="1">
    <location>
        <begin position="35"/>
        <end position="68"/>
    </location>
</feature>
<evidence type="ECO:0000256" key="1">
    <source>
        <dbReference type="SAM" id="MobiDB-lite"/>
    </source>
</evidence>
<dbReference type="Proteomes" id="UP000824078">
    <property type="component" value="Unassembled WGS sequence"/>
</dbReference>
<accession>A0A9D1I044</accession>
<organism evidence="2 3">
    <name type="scientific">Candidatus Coprovicinus avistercoris</name>
    <dbReference type="NCBI Taxonomy" id="2840754"/>
    <lineage>
        <taxon>Bacteria</taxon>
        <taxon>Bacillati</taxon>
        <taxon>Actinomycetota</taxon>
        <taxon>Coriobacteriia</taxon>
        <taxon>Coriobacteriales</taxon>
        <taxon>Coriobacteriaceae</taxon>
        <taxon>Coriobacteriaceae incertae sedis</taxon>
        <taxon>Candidatus Coprovicinus</taxon>
    </lineage>
</organism>
<evidence type="ECO:0000313" key="2">
    <source>
        <dbReference type="EMBL" id="HIU24490.1"/>
    </source>
</evidence>
<name>A0A9D1I044_9ACTN</name>
<protein>
    <submittedName>
        <fullName evidence="2">Uncharacterized protein</fullName>
    </submittedName>
</protein>